<dbReference type="PIRSF" id="PIRSF028440">
    <property type="entry name" value="UCP_LAB_N"/>
    <property type="match status" value="1"/>
</dbReference>
<organism evidence="3 4">
    <name type="scientific">Breoghania corrubedonensis</name>
    <dbReference type="NCBI Taxonomy" id="665038"/>
    <lineage>
        <taxon>Bacteria</taxon>
        <taxon>Pseudomonadati</taxon>
        <taxon>Pseudomonadota</taxon>
        <taxon>Alphaproteobacteria</taxon>
        <taxon>Hyphomicrobiales</taxon>
        <taxon>Stappiaceae</taxon>
        <taxon>Breoghania</taxon>
    </lineage>
</organism>
<protein>
    <submittedName>
        <fullName evidence="3">Lipid-A-disaccharide synthase-like uncharacterized protein</fullName>
    </submittedName>
</protein>
<dbReference type="AlphaFoldDB" id="A0A2T5V8Q3"/>
<sequence length="112" mass="12993">MVSEGWLDGLAQWAHQVFVLQFDVWVLLGFIAQAMFMMRFVVQWIASERVGRSIVPVAFWFFSVAGGFLLLVYSLIRKDPVFIAGQALGLIIYFRNIYFIFREKKEALPPQE</sequence>
<dbReference type="EMBL" id="QAYG01000005">
    <property type="protein sequence ID" value="PTW60111.1"/>
    <property type="molecule type" value="Genomic_DNA"/>
</dbReference>
<dbReference type="Proteomes" id="UP000244081">
    <property type="component" value="Unassembled WGS sequence"/>
</dbReference>
<keyword evidence="1" id="KW-0812">Transmembrane</keyword>
<dbReference type="InterPro" id="IPR011499">
    <property type="entry name" value="Lipid_A_biosynth_N"/>
</dbReference>
<dbReference type="GO" id="GO:0016020">
    <property type="term" value="C:membrane"/>
    <property type="evidence" value="ECO:0007669"/>
    <property type="project" value="GOC"/>
</dbReference>
<reference evidence="3 4" key="1">
    <citation type="submission" date="2018-04" db="EMBL/GenBank/DDBJ databases">
        <title>Genomic Encyclopedia of Archaeal and Bacterial Type Strains, Phase II (KMG-II): from individual species to whole genera.</title>
        <authorList>
            <person name="Goeker M."/>
        </authorList>
    </citation>
    <scope>NUCLEOTIDE SEQUENCE [LARGE SCALE GENOMIC DNA]</scope>
    <source>
        <strain evidence="3 4">DSM 23382</strain>
    </source>
</reference>
<evidence type="ECO:0000256" key="1">
    <source>
        <dbReference type="SAM" id="Phobius"/>
    </source>
</evidence>
<dbReference type="RefSeq" id="WP_107990571.1">
    <property type="nucleotide sequence ID" value="NZ_QAYG01000005.1"/>
</dbReference>
<keyword evidence="1" id="KW-1133">Transmembrane helix</keyword>
<name>A0A2T5V8Q3_9HYPH</name>
<accession>A0A2T5V8Q3</accession>
<comment type="caution">
    <text evidence="3">The sequence shown here is derived from an EMBL/GenBank/DDBJ whole genome shotgun (WGS) entry which is preliminary data.</text>
</comment>
<gene>
    <name evidence="3" type="ORF">C8N35_105113</name>
</gene>
<dbReference type="GO" id="GO:0008915">
    <property type="term" value="F:lipid-A-disaccharide synthase activity"/>
    <property type="evidence" value="ECO:0007669"/>
    <property type="project" value="InterPro"/>
</dbReference>
<feature type="transmembrane region" description="Helical" evidence="1">
    <location>
        <begin position="24"/>
        <end position="42"/>
    </location>
</feature>
<dbReference type="OrthoDB" id="9793186at2"/>
<dbReference type="InterPro" id="IPR014546">
    <property type="entry name" value="UCP028440_lipidA_biosyn"/>
</dbReference>
<evidence type="ECO:0000259" key="2">
    <source>
        <dbReference type="SMART" id="SM01259"/>
    </source>
</evidence>
<evidence type="ECO:0000313" key="4">
    <source>
        <dbReference type="Proteomes" id="UP000244081"/>
    </source>
</evidence>
<evidence type="ECO:0000313" key="3">
    <source>
        <dbReference type="EMBL" id="PTW60111.1"/>
    </source>
</evidence>
<dbReference type="Pfam" id="PF07578">
    <property type="entry name" value="LAB_N"/>
    <property type="match status" value="1"/>
</dbReference>
<keyword evidence="4" id="KW-1185">Reference proteome</keyword>
<dbReference type="Gene3D" id="1.20.1280.290">
    <property type="match status" value="1"/>
</dbReference>
<proteinExistence type="predicted"/>
<feature type="domain" description="Lipid A biosynthesis N-terminal" evidence="2">
    <location>
        <begin position="28"/>
        <end position="99"/>
    </location>
</feature>
<feature type="transmembrane region" description="Helical" evidence="1">
    <location>
        <begin position="82"/>
        <end position="101"/>
    </location>
</feature>
<dbReference type="GO" id="GO:0009245">
    <property type="term" value="P:lipid A biosynthetic process"/>
    <property type="evidence" value="ECO:0007669"/>
    <property type="project" value="InterPro"/>
</dbReference>
<dbReference type="SMART" id="SM01259">
    <property type="entry name" value="LAB_N"/>
    <property type="match status" value="1"/>
</dbReference>
<feature type="transmembrane region" description="Helical" evidence="1">
    <location>
        <begin position="54"/>
        <end position="76"/>
    </location>
</feature>
<keyword evidence="1" id="KW-0472">Membrane</keyword>